<keyword evidence="11" id="KW-0732">Signal</keyword>
<comment type="subcellular location">
    <subcellularLocation>
        <location evidence="1">Cell membrane</location>
        <topology evidence="1">Multi-pass membrane protein</topology>
    </subcellularLocation>
    <subcellularLocation>
        <location evidence="8">Membrane</location>
        <topology evidence="8">Multi-pass membrane protein</topology>
    </subcellularLocation>
</comment>
<evidence type="ECO:0000256" key="6">
    <source>
        <dbReference type="ARBA" id="ARBA00022989"/>
    </source>
</evidence>
<reference evidence="13 14" key="1">
    <citation type="submission" date="2024-04" db="EMBL/GenBank/DDBJ databases">
        <title>Draft genome sequence of Thalassolituus maritimus NBRC 116585.</title>
        <authorList>
            <person name="Miyakawa T."/>
            <person name="Kusuya Y."/>
            <person name="Miura T."/>
        </authorList>
    </citation>
    <scope>NUCLEOTIDE SEQUENCE [LARGE SCALE GENOMIC DNA]</scope>
    <source>
        <strain evidence="13 14">5NW40-0001</strain>
    </source>
</reference>
<protein>
    <submittedName>
        <fullName evidence="13">MotA/TolQ/ExbB proton channel family protein</fullName>
    </submittedName>
</protein>
<feature type="signal peptide" evidence="11">
    <location>
        <begin position="1"/>
        <end position="23"/>
    </location>
</feature>
<keyword evidence="7 10" id="KW-0472">Membrane</keyword>
<comment type="caution">
    <text evidence="13">The sequence shown here is derived from an EMBL/GenBank/DDBJ whole genome shotgun (WGS) entry which is preliminary data.</text>
</comment>
<evidence type="ECO:0000256" key="10">
    <source>
        <dbReference type="SAM" id="Phobius"/>
    </source>
</evidence>
<dbReference type="PANTHER" id="PTHR30625">
    <property type="entry name" value="PROTEIN TOLQ"/>
    <property type="match status" value="1"/>
</dbReference>
<keyword evidence="3" id="KW-1003">Cell membrane</keyword>
<sequence length="440" mass="47956">MKRLSILAAALTLLALFSVNSNAATSAKVEAEFSQRITSAQKTLSATEQRISKERAALAREINRLERDVRALEKESAAARRLEDEKNLSLSKMQERLDGWITQRNYQNNLIQQFLRQQGAALNVTNSAELTTEEQLGHISKIASMSESWLEPRFTSVELAQTNGEIATAALLDLGPVKWAITDNTAYTVNNDAGEWLAVKALSPEAYEALNLLMTGAEAELAFDPSLSNFDQIPEETILNHLEKGGVWALPILLFALIALVIGILKAIQLMRLPQIISFTPAALRNAVASGKSAFTPGGMQQGLFDIAREIRSPRERDDQLFLQLQEYRVTLEKRLTAIAITASVAPLLGLLGTVSGMIETFRMMTLFGSGNPEVVSGGISQALITTELGLVVAIPALIVHSLLSRKARAYYLSLENFAVLLSQDSAPEVSTPPREVASA</sequence>
<evidence type="ECO:0000313" key="14">
    <source>
        <dbReference type="Proteomes" id="UP001481413"/>
    </source>
</evidence>
<evidence type="ECO:0000256" key="8">
    <source>
        <dbReference type="RuleBase" id="RU004057"/>
    </source>
</evidence>
<evidence type="ECO:0000256" key="11">
    <source>
        <dbReference type="SAM" id="SignalP"/>
    </source>
</evidence>
<evidence type="ECO:0000256" key="4">
    <source>
        <dbReference type="ARBA" id="ARBA00022692"/>
    </source>
</evidence>
<dbReference type="InterPro" id="IPR050790">
    <property type="entry name" value="ExbB/TolQ_transport"/>
</dbReference>
<feature type="transmembrane region" description="Helical" evidence="10">
    <location>
        <begin position="248"/>
        <end position="268"/>
    </location>
</feature>
<comment type="similarity">
    <text evidence="8">Belongs to the exbB/tolQ family.</text>
</comment>
<organism evidence="13 14">
    <name type="scientific">Thalassolituus maritimus</name>
    <dbReference type="NCBI Taxonomy" id="484498"/>
    <lineage>
        <taxon>Bacteria</taxon>
        <taxon>Pseudomonadati</taxon>
        <taxon>Pseudomonadota</taxon>
        <taxon>Gammaproteobacteria</taxon>
        <taxon>Oceanospirillales</taxon>
        <taxon>Oceanospirillaceae</taxon>
        <taxon>Thalassolituus</taxon>
    </lineage>
</organism>
<dbReference type="RefSeq" id="WP_353293255.1">
    <property type="nucleotide sequence ID" value="NZ_BAABWH010000001.1"/>
</dbReference>
<accession>A0ABP9ZW16</accession>
<gene>
    <name evidence="13" type="ORF">NBRC116585_04420</name>
</gene>
<feature type="transmembrane region" description="Helical" evidence="10">
    <location>
        <begin position="336"/>
        <end position="359"/>
    </location>
</feature>
<dbReference type="InterPro" id="IPR002898">
    <property type="entry name" value="MotA_ExbB_proton_chnl"/>
</dbReference>
<evidence type="ECO:0000313" key="13">
    <source>
        <dbReference type="EMBL" id="GAA6144325.1"/>
    </source>
</evidence>
<dbReference type="Pfam" id="PF01618">
    <property type="entry name" value="MotA_ExbB"/>
    <property type="match status" value="1"/>
</dbReference>
<dbReference type="PANTHER" id="PTHR30625:SF15">
    <property type="entry name" value="BIOPOLYMER TRANSPORT PROTEIN EXBB"/>
    <property type="match status" value="1"/>
</dbReference>
<feature type="coiled-coil region" evidence="9">
    <location>
        <begin position="48"/>
        <end position="85"/>
    </location>
</feature>
<proteinExistence type="inferred from homology"/>
<keyword evidence="4 10" id="KW-0812">Transmembrane</keyword>
<evidence type="ECO:0000256" key="9">
    <source>
        <dbReference type="SAM" id="Coils"/>
    </source>
</evidence>
<feature type="chain" id="PRO_5046890985" evidence="11">
    <location>
        <begin position="24"/>
        <end position="440"/>
    </location>
</feature>
<keyword evidence="2 8" id="KW-0813">Transport</keyword>
<feature type="domain" description="MotA/TolQ/ExbB proton channel" evidence="12">
    <location>
        <begin position="312"/>
        <end position="415"/>
    </location>
</feature>
<evidence type="ECO:0000256" key="5">
    <source>
        <dbReference type="ARBA" id="ARBA00022927"/>
    </source>
</evidence>
<evidence type="ECO:0000256" key="2">
    <source>
        <dbReference type="ARBA" id="ARBA00022448"/>
    </source>
</evidence>
<keyword evidence="6 10" id="KW-1133">Transmembrane helix</keyword>
<evidence type="ECO:0000256" key="7">
    <source>
        <dbReference type="ARBA" id="ARBA00023136"/>
    </source>
</evidence>
<keyword evidence="9" id="KW-0175">Coiled coil</keyword>
<feature type="transmembrane region" description="Helical" evidence="10">
    <location>
        <begin position="379"/>
        <end position="404"/>
    </location>
</feature>
<evidence type="ECO:0000256" key="1">
    <source>
        <dbReference type="ARBA" id="ARBA00004651"/>
    </source>
</evidence>
<evidence type="ECO:0000259" key="12">
    <source>
        <dbReference type="Pfam" id="PF01618"/>
    </source>
</evidence>
<dbReference type="EMBL" id="BAABWH010000001">
    <property type="protein sequence ID" value="GAA6144325.1"/>
    <property type="molecule type" value="Genomic_DNA"/>
</dbReference>
<evidence type="ECO:0000256" key="3">
    <source>
        <dbReference type="ARBA" id="ARBA00022475"/>
    </source>
</evidence>
<dbReference type="Proteomes" id="UP001481413">
    <property type="component" value="Unassembled WGS sequence"/>
</dbReference>
<keyword evidence="14" id="KW-1185">Reference proteome</keyword>
<name>A0ABP9ZW16_9GAMM</name>
<keyword evidence="5 8" id="KW-0653">Protein transport</keyword>